<dbReference type="EMBL" id="JAVAMP010000026">
    <property type="protein sequence ID" value="MDP5277133.1"/>
    <property type="molecule type" value="Genomic_DNA"/>
</dbReference>
<keyword evidence="2" id="KW-1185">Reference proteome</keyword>
<organism evidence="1 2">
    <name type="scientific">Chengkuizengella axinellae</name>
    <dbReference type="NCBI Taxonomy" id="3064388"/>
    <lineage>
        <taxon>Bacteria</taxon>
        <taxon>Bacillati</taxon>
        <taxon>Bacillota</taxon>
        <taxon>Bacilli</taxon>
        <taxon>Bacillales</taxon>
        <taxon>Paenibacillaceae</taxon>
        <taxon>Chengkuizengella</taxon>
    </lineage>
</organism>
<protein>
    <submittedName>
        <fullName evidence="1">Uncharacterized protein</fullName>
    </submittedName>
</protein>
<dbReference type="Proteomes" id="UP001231941">
    <property type="component" value="Unassembled WGS sequence"/>
</dbReference>
<proteinExistence type="predicted"/>
<gene>
    <name evidence="1" type="ORF">Q5Y73_23845</name>
</gene>
<accession>A0ABT9J682</accession>
<evidence type="ECO:0000313" key="1">
    <source>
        <dbReference type="EMBL" id="MDP5277133.1"/>
    </source>
</evidence>
<name>A0ABT9J682_9BACL</name>
<evidence type="ECO:0000313" key="2">
    <source>
        <dbReference type="Proteomes" id="UP001231941"/>
    </source>
</evidence>
<comment type="caution">
    <text evidence="1">The sequence shown here is derived from an EMBL/GenBank/DDBJ whole genome shotgun (WGS) entry which is preliminary data.</text>
</comment>
<sequence>MASFDGMKLTNDGIDLQGKVQAGTALNFTRIAIGDGELVGSLVDLTELINETFTLEIEQLDNLGDGKVQVKTTLVNQDNPNGSFIREIGLFANDPDKGEILYSVANAGDQADHLPPSNGPDVFEELITLIIFTGNDAEVSATIQQTVNPTLEQHRELETQVIDHENNKTNPHNVTVEQIGAETPTGAQEKADLAEAKAKDSQTEVTRNTAHSGFLSLSDFDLSEPNKIKMISDTVLNVNGYLNTIPAGTEFELPEPPTEGKREDLGFLEFYFPVDSKEMTFRTRTVAGVDFKTYPSGLGRYNTTVLVQGSNSSVVNFNADYYNYFYTPHDSEITGNTGKNALAVDKGIYVAGDGTQESK</sequence>
<feature type="non-terminal residue" evidence="1">
    <location>
        <position position="359"/>
    </location>
</feature>
<reference evidence="1 2" key="1">
    <citation type="submission" date="2023-08" db="EMBL/GenBank/DDBJ databases">
        <authorList>
            <person name="Park J.-S."/>
        </authorList>
    </citation>
    <scope>NUCLEOTIDE SEQUENCE [LARGE SCALE GENOMIC DNA]</scope>
    <source>
        <strain evidence="1 2">2205SS18-9</strain>
    </source>
</reference>